<sequence>QEHVLECYWEGFIQELFGGGSGRCMFRVAKHIRQAKKAEGCEYDSIFRVGK</sequence>
<organism evidence="1 2">
    <name type="scientific">Racocetra persica</name>
    <dbReference type="NCBI Taxonomy" id="160502"/>
    <lineage>
        <taxon>Eukaryota</taxon>
        <taxon>Fungi</taxon>
        <taxon>Fungi incertae sedis</taxon>
        <taxon>Mucoromycota</taxon>
        <taxon>Glomeromycotina</taxon>
        <taxon>Glomeromycetes</taxon>
        <taxon>Diversisporales</taxon>
        <taxon>Gigasporaceae</taxon>
        <taxon>Racocetra</taxon>
    </lineage>
</organism>
<feature type="non-terminal residue" evidence="1">
    <location>
        <position position="1"/>
    </location>
</feature>
<proteinExistence type="predicted"/>
<name>A0ACA9SKP9_9GLOM</name>
<reference evidence="1" key="1">
    <citation type="submission" date="2021-06" db="EMBL/GenBank/DDBJ databases">
        <authorList>
            <person name="Kallberg Y."/>
            <person name="Tangrot J."/>
            <person name="Rosling A."/>
        </authorList>
    </citation>
    <scope>NUCLEOTIDE SEQUENCE</scope>
    <source>
        <strain evidence="1">MA461A</strain>
    </source>
</reference>
<keyword evidence="2" id="KW-1185">Reference proteome</keyword>
<dbReference type="EMBL" id="CAJVQC010133741">
    <property type="protein sequence ID" value="CAG8842308.1"/>
    <property type="molecule type" value="Genomic_DNA"/>
</dbReference>
<accession>A0ACA9SKP9</accession>
<evidence type="ECO:0000313" key="2">
    <source>
        <dbReference type="Proteomes" id="UP000789920"/>
    </source>
</evidence>
<evidence type="ECO:0000313" key="1">
    <source>
        <dbReference type="EMBL" id="CAG8842308.1"/>
    </source>
</evidence>
<protein>
    <submittedName>
        <fullName evidence="1">32352_t:CDS:1</fullName>
    </submittedName>
</protein>
<comment type="caution">
    <text evidence="1">The sequence shown here is derived from an EMBL/GenBank/DDBJ whole genome shotgun (WGS) entry which is preliminary data.</text>
</comment>
<dbReference type="Proteomes" id="UP000789920">
    <property type="component" value="Unassembled WGS sequence"/>
</dbReference>
<feature type="non-terminal residue" evidence="1">
    <location>
        <position position="51"/>
    </location>
</feature>
<gene>
    <name evidence="1" type="ORF">RPERSI_LOCUS32263</name>
</gene>